<keyword evidence="5 7" id="KW-0539">Nucleus</keyword>
<dbReference type="PROSITE" id="PS50071">
    <property type="entry name" value="HOMEOBOX_2"/>
    <property type="match status" value="1"/>
</dbReference>
<organism evidence="11 12">
    <name type="scientific">Ceratosolen solmsi marchali</name>
    <dbReference type="NCBI Taxonomy" id="326594"/>
    <lineage>
        <taxon>Eukaryota</taxon>
        <taxon>Metazoa</taxon>
        <taxon>Ecdysozoa</taxon>
        <taxon>Arthropoda</taxon>
        <taxon>Hexapoda</taxon>
        <taxon>Insecta</taxon>
        <taxon>Pterygota</taxon>
        <taxon>Neoptera</taxon>
        <taxon>Endopterygota</taxon>
        <taxon>Hymenoptera</taxon>
        <taxon>Apocrita</taxon>
        <taxon>Proctotrupomorpha</taxon>
        <taxon>Chalcidoidea</taxon>
        <taxon>Agaonidae</taxon>
        <taxon>Agaoninae</taxon>
        <taxon>Ceratosolen</taxon>
    </lineage>
</organism>
<feature type="DNA-binding region" description="Homeobox" evidence="7">
    <location>
        <begin position="194"/>
        <end position="253"/>
    </location>
</feature>
<sequence length="311" mass="33943">MTILRMTSPLITASSSPPSADNQEQASASPILASAPRLSFSVAALLADDYRSRPRAVSPCPTDLRTDPGRRYCDSPAKDFSVRGLQHCPKSPASSGHVSDAEDADSLVDIEELKIAEGSAMPGPVRPTPAYLATGFPGLRGLAALHTPIWPGSQGAVAAAAQANFFPQHFADRTPLNGNGELKIKCNLRKHRPNRKPRTPFTTQQLVSLERKFSQRQYLSVAERAEFSSSLHLTETQVKIWFQNRRAKAKRLQEAEIEKMRLTAVSQHHTALYSSHPGLMATAGLYPLRMLHPGLASAAHHTVTGQHHNRD</sequence>
<comment type="similarity">
    <text evidence="6">Belongs to the Msh homeobox family.</text>
</comment>
<dbReference type="SMART" id="SM00389">
    <property type="entry name" value="HOX"/>
    <property type="match status" value="1"/>
</dbReference>
<evidence type="ECO:0000313" key="11">
    <source>
        <dbReference type="Proteomes" id="UP000695007"/>
    </source>
</evidence>
<dbReference type="GO" id="GO:0000977">
    <property type="term" value="F:RNA polymerase II transcription regulatory region sequence-specific DNA binding"/>
    <property type="evidence" value="ECO:0007669"/>
    <property type="project" value="TreeGrafter"/>
</dbReference>
<evidence type="ECO:0000256" key="1">
    <source>
        <dbReference type="ARBA" id="ARBA00004123"/>
    </source>
</evidence>
<evidence type="ECO:0000256" key="4">
    <source>
        <dbReference type="ARBA" id="ARBA00023155"/>
    </source>
</evidence>
<proteinExistence type="inferred from homology"/>
<dbReference type="InterPro" id="IPR020479">
    <property type="entry name" value="HD_metazoa"/>
</dbReference>
<name>A0AAJ6YP59_9HYME</name>
<dbReference type="InterPro" id="IPR009057">
    <property type="entry name" value="Homeodomain-like_sf"/>
</dbReference>
<evidence type="ECO:0000313" key="12">
    <source>
        <dbReference type="RefSeq" id="XP_011501654.1"/>
    </source>
</evidence>
<dbReference type="PANTHER" id="PTHR24338:SF0">
    <property type="entry name" value="MUSCLE SEGMENTATION HOMEOBOX"/>
    <property type="match status" value="1"/>
</dbReference>
<feature type="compositionally biased region" description="Polar residues" evidence="9">
    <location>
        <begin position="9"/>
        <end position="28"/>
    </location>
</feature>
<dbReference type="SUPFAM" id="SSF46689">
    <property type="entry name" value="Homeodomain-like"/>
    <property type="match status" value="1"/>
</dbReference>
<keyword evidence="4 7" id="KW-0371">Homeobox</keyword>
<keyword evidence="3 7" id="KW-0238">DNA-binding</keyword>
<dbReference type="InterPro" id="IPR050674">
    <property type="entry name" value="Msh_Homeobox_Regulators"/>
</dbReference>
<evidence type="ECO:0000259" key="10">
    <source>
        <dbReference type="PROSITE" id="PS50071"/>
    </source>
</evidence>
<dbReference type="Proteomes" id="UP000695007">
    <property type="component" value="Unplaced"/>
</dbReference>
<accession>A0AAJ6YP59</accession>
<reference evidence="12" key="1">
    <citation type="submission" date="2025-08" db="UniProtKB">
        <authorList>
            <consortium name="RefSeq"/>
        </authorList>
    </citation>
    <scope>IDENTIFICATION</scope>
</reference>
<dbReference type="PANTHER" id="PTHR24338">
    <property type="entry name" value="HOMEOBOX PROTEIN MSX"/>
    <property type="match status" value="1"/>
</dbReference>
<evidence type="ECO:0000256" key="8">
    <source>
        <dbReference type="RuleBase" id="RU000682"/>
    </source>
</evidence>
<dbReference type="Pfam" id="PF00046">
    <property type="entry name" value="Homeodomain"/>
    <property type="match status" value="1"/>
</dbReference>
<gene>
    <name evidence="12" type="primary">LOC105365243</name>
</gene>
<dbReference type="AlphaFoldDB" id="A0AAJ6YP59"/>
<feature type="region of interest" description="Disordered" evidence="9">
    <location>
        <begin position="1"/>
        <end position="30"/>
    </location>
</feature>
<dbReference type="CDD" id="cd00086">
    <property type="entry name" value="homeodomain"/>
    <property type="match status" value="1"/>
</dbReference>
<dbReference type="GeneID" id="105365243"/>
<dbReference type="Gene3D" id="1.10.10.60">
    <property type="entry name" value="Homeodomain-like"/>
    <property type="match status" value="1"/>
</dbReference>
<evidence type="ECO:0000256" key="2">
    <source>
        <dbReference type="ARBA" id="ARBA00022473"/>
    </source>
</evidence>
<dbReference type="KEGG" id="csol:105365243"/>
<dbReference type="GO" id="GO:0005634">
    <property type="term" value="C:nucleus"/>
    <property type="evidence" value="ECO:0007669"/>
    <property type="project" value="UniProtKB-SubCell"/>
</dbReference>
<dbReference type="InterPro" id="IPR017970">
    <property type="entry name" value="Homeobox_CS"/>
</dbReference>
<dbReference type="InterPro" id="IPR001356">
    <property type="entry name" value="HD"/>
</dbReference>
<keyword evidence="2" id="KW-0217">Developmental protein</keyword>
<keyword evidence="11" id="KW-1185">Reference proteome</keyword>
<evidence type="ECO:0000256" key="7">
    <source>
        <dbReference type="PROSITE-ProRule" id="PRU00108"/>
    </source>
</evidence>
<comment type="subcellular location">
    <subcellularLocation>
        <location evidence="1 7 8">Nucleus</location>
    </subcellularLocation>
</comment>
<evidence type="ECO:0000256" key="5">
    <source>
        <dbReference type="ARBA" id="ARBA00023242"/>
    </source>
</evidence>
<evidence type="ECO:0000256" key="3">
    <source>
        <dbReference type="ARBA" id="ARBA00023125"/>
    </source>
</evidence>
<dbReference type="GO" id="GO:0048598">
    <property type="term" value="P:embryonic morphogenesis"/>
    <property type="evidence" value="ECO:0007669"/>
    <property type="project" value="TreeGrafter"/>
</dbReference>
<protein>
    <submittedName>
        <fullName evidence="12">Homeobox protein vab-15-like</fullName>
    </submittedName>
</protein>
<dbReference type="PROSITE" id="PS00027">
    <property type="entry name" value="HOMEOBOX_1"/>
    <property type="match status" value="1"/>
</dbReference>
<feature type="domain" description="Homeobox" evidence="10">
    <location>
        <begin position="192"/>
        <end position="252"/>
    </location>
</feature>
<evidence type="ECO:0000256" key="6">
    <source>
        <dbReference type="ARBA" id="ARBA00038425"/>
    </source>
</evidence>
<evidence type="ECO:0000256" key="9">
    <source>
        <dbReference type="SAM" id="MobiDB-lite"/>
    </source>
</evidence>
<dbReference type="RefSeq" id="XP_011501654.1">
    <property type="nucleotide sequence ID" value="XM_011503352.1"/>
</dbReference>
<dbReference type="GO" id="GO:0000981">
    <property type="term" value="F:DNA-binding transcription factor activity, RNA polymerase II-specific"/>
    <property type="evidence" value="ECO:0007669"/>
    <property type="project" value="InterPro"/>
</dbReference>
<dbReference type="PRINTS" id="PR00024">
    <property type="entry name" value="HOMEOBOX"/>
</dbReference>